<evidence type="ECO:0000313" key="2">
    <source>
        <dbReference type="EMBL" id="KAF7407045.1"/>
    </source>
</evidence>
<sequence length="182" mass="20113">MEGRSRGCNYTFVSFRRRRRGGGDGGGGDGGDGGGGGGDREEDEFLAGHAKSISRFIINFLVGSVMDSLVHRRTTEKNISSSRMHIDESHSDPPRRHPALFFPADSQMLDNDNTVMVLWGCRVKLEPDHVDRLPRPNGVIPKQETEVTREVGELSFAIVISLLQYLLAKETLSARVYPPLGF</sequence>
<dbReference type="Proteomes" id="UP000600918">
    <property type="component" value="Unassembled WGS sequence"/>
</dbReference>
<feature type="region of interest" description="Disordered" evidence="1">
    <location>
        <begin position="19"/>
        <end position="43"/>
    </location>
</feature>
<dbReference type="AlphaFoldDB" id="A0A834NFG8"/>
<evidence type="ECO:0000313" key="3">
    <source>
        <dbReference type="Proteomes" id="UP000600918"/>
    </source>
</evidence>
<dbReference type="EMBL" id="JACSDY010000015">
    <property type="protein sequence ID" value="KAF7407045.1"/>
    <property type="molecule type" value="Genomic_DNA"/>
</dbReference>
<protein>
    <submittedName>
        <fullName evidence="2">Uncharacterized protein</fullName>
    </submittedName>
</protein>
<name>A0A834NFG8_VESPE</name>
<feature type="compositionally biased region" description="Gly residues" evidence="1">
    <location>
        <begin position="23"/>
        <end position="37"/>
    </location>
</feature>
<proteinExistence type="predicted"/>
<gene>
    <name evidence="2" type="ORF">H0235_014701</name>
</gene>
<keyword evidence="3" id="KW-1185">Reference proteome</keyword>
<reference evidence="2" key="1">
    <citation type="journal article" date="2020" name="G3 (Bethesda)">
        <title>High-Quality Assemblies for Three Invasive Social Wasps from the &lt;i&gt;Vespula&lt;/i&gt; Genus.</title>
        <authorList>
            <person name="Harrop T.W.R."/>
            <person name="Guhlin J."/>
            <person name="McLaughlin G.M."/>
            <person name="Permina E."/>
            <person name="Stockwell P."/>
            <person name="Gilligan J."/>
            <person name="Le Lec M.F."/>
            <person name="Gruber M.A.M."/>
            <person name="Quinn O."/>
            <person name="Lovegrove M."/>
            <person name="Duncan E.J."/>
            <person name="Remnant E.J."/>
            <person name="Van Eeckhoven J."/>
            <person name="Graham B."/>
            <person name="Knapp R.A."/>
            <person name="Langford K.W."/>
            <person name="Kronenberg Z."/>
            <person name="Press M.O."/>
            <person name="Eacker S.M."/>
            <person name="Wilson-Rankin E.E."/>
            <person name="Purcell J."/>
            <person name="Lester P.J."/>
            <person name="Dearden P.K."/>
        </authorList>
    </citation>
    <scope>NUCLEOTIDE SEQUENCE</scope>
    <source>
        <strain evidence="2">Volc-1</strain>
    </source>
</reference>
<comment type="caution">
    <text evidence="2">The sequence shown here is derived from an EMBL/GenBank/DDBJ whole genome shotgun (WGS) entry which is preliminary data.</text>
</comment>
<evidence type="ECO:0000256" key="1">
    <source>
        <dbReference type="SAM" id="MobiDB-lite"/>
    </source>
</evidence>
<organism evidence="2 3">
    <name type="scientific">Vespula pensylvanica</name>
    <name type="common">Western yellow jacket</name>
    <name type="synonym">Wasp</name>
    <dbReference type="NCBI Taxonomy" id="30213"/>
    <lineage>
        <taxon>Eukaryota</taxon>
        <taxon>Metazoa</taxon>
        <taxon>Ecdysozoa</taxon>
        <taxon>Arthropoda</taxon>
        <taxon>Hexapoda</taxon>
        <taxon>Insecta</taxon>
        <taxon>Pterygota</taxon>
        <taxon>Neoptera</taxon>
        <taxon>Endopterygota</taxon>
        <taxon>Hymenoptera</taxon>
        <taxon>Apocrita</taxon>
        <taxon>Aculeata</taxon>
        <taxon>Vespoidea</taxon>
        <taxon>Vespidae</taxon>
        <taxon>Vespinae</taxon>
        <taxon>Vespula</taxon>
    </lineage>
</organism>
<accession>A0A834NFG8</accession>